<feature type="domain" description="CCAAT-binding factor" evidence="3">
    <location>
        <begin position="460"/>
        <end position="653"/>
    </location>
</feature>
<gene>
    <name evidence="4" type="ORF">PAUS00366_LOCUS11507</name>
</gene>
<feature type="compositionally biased region" description="Acidic residues" evidence="2">
    <location>
        <begin position="852"/>
        <end position="861"/>
    </location>
</feature>
<dbReference type="InterPro" id="IPR005612">
    <property type="entry name" value="CCAAT-binding_factor"/>
</dbReference>
<dbReference type="PANTHER" id="PTHR12048:SF0">
    <property type="entry name" value="CCAAT_ENHANCER-BINDING PROTEIN ZETA"/>
    <property type="match status" value="1"/>
</dbReference>
<dbReference type="AlphaFoldDB" id="A0A7S4EKK7"/>
<dbReference type="PANTHER" id="PTHR12048">
    <property type="entry name" value="CCAAT-BINDING FACTOR-RELATED"/>
    <property type="match status" value="1"/>
</dbReference>
<accession>A0A7S4EKK7</accession>
<protein>
    <recommendedName>
        <fullName evidence="3">CCAAT-binding factor domain-containing protein</fullName>
    </recommendedName>
</protein>
<feature type="region of interest" description="Disordered" evidence="2">
    <location>
        <begin position="1"/>
        <end position="33"/>
    </location>
</feature>
<comment type="similarity">
    <text evidence="1">Belongs to the CBF/MAK21 family.</text>
</comment>
<evidence type="ECO:0000313" key="4">
    <source>
        <dbReference type="EMBL" id="CAE0718753.1"/>
    </source>
</evidence>
<feature type="compositionally biased region" description="Polar residues" evidence="2">
    <location>
        <begin position="692"/>
        <end position="705"/>
    </location>
</feature>
<evidence type="ECO:0000256" key="2">
    <source>
        <dbReference type="SAM" id="MobiDB-lite"/>
    </source>
</evidence>
<organism evidence="4">
    <name type="scientific">Pseudo-nitzschia australis</name>
    <dbReference type="NCBI Taxonomy" id="44445"/>
    <lineage>
        <taxon>Eukaryota</taxon>
        <taxon>Sar</taxon>
        <taxon>Stramenopiles</taxon>
        <taxon>Ochrophyta</taxon>
        <taxon>Bacillariophyta</taxon>
        <taxon>Bacillariophyceae</taxon>
        <taxon>Bacillariophycidae</taxon>
        <taxon>Bacillariales</taxon>
        <taxon>Bacillariaceae</taxon>
        <taxon>Pseudo-nitzschia</taxon>
    </lineage>
</organism>
<feature type="compositionally biased region" description="Acidic residues" evidence="2">
    <location>
        <begin position="920"/>
        <end position="951"/>
    </location>
</feature>
<feature type="compositionally biased region" description="Basic residues" evidence="2">
    <location>
        <begin position="214"/>
        <end position="225"/>
    </location>
</feature>
<feature type="region of interest" description="Disordered" evidence="2">
    <location>
        <begin position="818"/>
        <end position="1029"/>
    </location>
</feature>
<proteinExistence type="inferred from homology"/>
<dbReference type="InterPro" id="IPR040155">
    <property type="entry name" value="CEBPZ/Mak21-like"/>
</dbReference>
<feature type="region of interest" description="Disordered" evidence="2">
    <location>
        <begin position="682"/>
        <end position="709"/>
    </location>
</feature>
<reference evidence="4" key="1">
    <citation type="submission" date="2021-01" db="EMBL/GenBank/DDBJ databases">
        <authorList>
            <person name="Corre E."/>
            <person name="Pelletier E."/>
            <person name="Niang G."/>
            <person name="Scheremetjew M."/>
            <person name="Finn R."/>
            <person name="Kale V."/>
            <person name="Holt S."/>
            <person name="Cochrane G."/>
            <person name="Meng A."/>
            <person name="Brown T."/>
            <person name="Cohen L."/>
        </authorList>
    </citation>
    <scope>NUCLEOTIDE SEQUENCE</scope>
    <source>
        <strain evidence="4">10249 10 AB</strain>
    </source>
</reference>
<dbReference type="Pfam" id="PF03914">
    <property type="entry name" value="CBF"/>
    <property type="match status" value="1"/>
</dbReference>
<name>A0A7S4EKK7_9STRA</name>
<feature type="compositionally biased region" description="Basic residues" evidence="2">
    <location>
        <begin position="1016"/>
        <end position="1029"/>
    </location>
</feature>
<feature type="region of interest" description="Disordered" evidence="2">
    <location>
        <begin position="195"/>
        <end position="225"/>
    </location>
</feature>
<dbReference type="GO" id="GO:0005634">
    <property type="term" value="C:nucleus"/>
    <property type="evidence" value="ECO:0007669"/>
    <property type="project" value="TreeGrafter"/>
</dbReference>
<sequence length="1029" mass="114903">MPRSAPRRRGRKKGDDSGASAGSPSKISNGSGMSSFHAPLIQWSDEESTWYEYGQDLPGRNDVLSSTSETSPALIQRYRSIADSIYANELRLFKQSQSKTASSDEHWVENTIRKGTLKDRIAATSVTLSTDPVHKFYALDGLMSMVGCSSSSADGGKTNSRVAQLTAEALVDLFINTLLPPDRKLLTLAQRPLSRYEDNGEGNNSNDHVAENGKKKKKNKTSKGKKSLSPRILLLWRFEEMVKEKYELYLRQYMSQTLQGGVELQKIATLRSAGTLLSSMPEGEVQLLNMMVNKLGDPEKKTAAAAGHQLRLVLQQHSNMQNIVAREVQQLAHRPQLAPKALYNCIVFLNQLQLKRTEPTNSADNDTDNNIKKEASQAYSLPASLIKTYFRLFEVAVQQNKKKSSSKDESGGTMKSRLLSALLTGVNRAHPYLPEEDKDMEEHVDALYRIVHTAPPAACTQALMLLFHLAVGSKVESEYNDGDEKNGVDEVGEKLRQKDRFYRALYATLGRGNMVSSGKHLTMYFNILYKAMKYDTDMNRIHAFAKRLMSAVMHASAPLIAASTYLLQEISSTHEGLRKSWEDIPNPESDSWLVLDDSKREPKAGIINFDDKKNNELQKNTFEGDTVRPQGNPPSWEMSLLAHHFHPSVSKFVNDIGKIEYGGDPLQDFGLAPFLDKFAYRNPKSQEKLKQQRQQSGNRTGNRRSANVEVRLDLPLNDPSFLEKTDVNEQDTFFHQFFMERARRDELKGIIRNTKNSSTEDSDDDSMDAAQDQAFDTAEVSGGLDAGGKAFEDYEAMWETDDEEEAFVDSLAMSLMEDAAGGPADIDDDPANIDDWGDLYADESDQNKSTDELNDDSDEESDGNRKDRNSSKRKSQGQDSDDDAFMEGDSGTDSKNDDSDDEIGIDENLILSGLGVDASSDNDEEGDEDDDSEEDSLGMFLADDESDEDVAEAIPENQSSKKRKSKSNKESNLPMFADADEYEAMIEKSFNDLKHGAQEEADTMEDETDGKESSSPKKKKSKSRKKRRK</sequence>
<feature type="compositionally biased region" description="Basic residues" evidence="2">
    <location>
        <begin position="1"/>
        <end position="12"/>
    </location>
</feature>
<feature type="compositionally biased region" description="Basic and acidic residues" evidence="2">
    <location>
        <begin position="985"/>
        <end position="998"/>
    </location>
</feature>
<feature type="compositionally biased region" description="Acidic residues" evidence="2">
    <location>
        <begin position="999"/>
        <end position="1009"/>
    </location>
</feature>
<evidence type="ECO:0000256" key="1">
    <source>
        <dbReference type="ARBA" id="ARBA00007797"/>
    </source>
</evidence>
<feature type="compositionally biased region" description="Acidic residues" evidence="2">
    <location>
        <begin position="825"/>
        <end position="844"/>
    </location>
</feature>
<evidence type="ECO:0000259" key="3">
    <source>
        <dbReference type="Pfam" id="PF03914"/>
    </source>
</evidence>
<dbReference type="EMBL" id="HBIX01015857">
    <property type="protein sequence ID" value="CAE0718753.1"/>
    <property type="molecule type" value="Transcribed_RNA"/>
</dbReference>